<accession>A0A939RSQ3</accession>
<proteinExistence type="predicted"/>
<keyword evidence="4 6" id="KW-1133">Transmembrane helix</keyword>
<evidence type="ECO:0000256" key="6">
    <source>
        <dbReference type="SAM" id="Phobius"/>
    </source>
</evidence>
<feature type="transmembrane region" description="Helical" evidence="6">
    <location>
        <begin position="367"/>
        <end position="388"/>
    </location>
</feature>
<keyword evidence="5 6" id="KW-0472">Membrane</keyword>
<feature type="transmembrane region" description="Helical" evidence="6">
    <location>
        <begin position="731"/>
        <end position="757"/>
    </location>
</feature>
<feature type="transmembrane region" description="Helical" evidence="6">
    <location>
        <begin position="693"/>
        <end position="719"/>
    </location>
</feature>
<comment type="subcellular location">
    <subcellularLocation>
        <location evidence="1">Cell membrane</location>
        <topology evidence="1">Multi-pass membrane protein</topology>
    </subcellularLocation>
</comment>
<feature type="transmembrane region" description="Helical" evidence="6">
    <location>
        <begin position="295"/>
        <end position="316"/>
    </location>
</feature>
<feature type="transmembrane region" description="Helical" evidence="6">
    <location>
        <begin position="645"/>
        <end position="666"/>
    </location>
</feature>
<reference evidence="8" key="1">
    <citation type="submission" date="2021-03" db="EMBL/GenBank/DDBJ databases">
        <title>Actinotalea soli sp. nov., isolated from soil.</title>
        <authorList>
            <person name="Ping W."/>
            <person name="Zhang J."/>
        </authorList>
    </citation>
    <scope>NUCLEOTIDE SEQUENCE</scope>
    <source>
        <strain evidence="8">BY-33</strain>
    </source>
</reference>
<protein>
    <recommendedName>
        <fullName evidence="7">ABC3 transporter permease C-terminal domain-containing protein</fullName>
    </recommendedName>
</protein>
<dbReference type="RefSeq" id="WP_208055821.1">
    <property type="nucleotide sequence ID" value="NZ_JAGEMK010000004.1"/>
</dbReference>
<feature type="transmembrane region" description="Helical" evidence="6">
    <location>
        <begin position="415"/>
        <end position="433"/>
    </location>
</feature>
<keyword evidence="3 6" id="KW-0812">Transmembrane</keyword>
<feature type="transmembrane region" description="Helical" evidence="6">
    <location>
        <begin position="198"/>
        <end position="221"/>
    </location>
</feature>
<comment type="caution">
    <text evidence="8">The sequence shown here is derived from an EMBL/GenBank/DDBJ whole genome shotgun (WGS) entry which is preliminary data.</text>
</comment>
<evidence type="ECO:0000256" key="2">
    <source>
        <dbReference type="ARBA" id="ARBA00022475"/>
    </source>
</evidence>
<dbReference type="AlphaFoldDB" id="A0A939RSQ3"/>
<evidence type="ECO:0000313" key="9">
    <source>
        <dbReference type="Proteomes" id="UP000664209"/>
    </source>
</evidence>
<evidence type="ECO:0000259" key="7">
    <source>
        <dbReference type="Pfam" id="PF02687"/>
    </source>
</evidence>
<evidence type="ECO:0000256" key="1">
    <source>
        <dbReference type="ARBA" id="ARBA00004651"/>
    </source>
</evidence>
<feature type="domain" description="ABC3 transporter permease C-terminal" evidence="7">
    <location>
        <begin position="651"/>
        <end position="755"/>
    </location>
</feature>
<name>A0A939RSQ3_9CELL</name>
<keyword evidence="9" id="KW-1185">Reference proteome</keyword>
<feature type="transmembrane region" description="Helical" evidence="6">
    <location>
        <begin position="337"/>
        <end position="355"/>
    </location>
</feature>
<evidence type="ECO:0000256" key="5">
    <source>
        <dbReference type="ARBA" id="ARBA00023136"/>
    </source>
</evidence>
<keyword evidence="2" id="KW-1003">Cell membrane</keyword>
<evidence type="ECO:0000256" key="4">
    <source>
        <dbReference type="ARBA" id="ARBA00022989"/>
    </source>
</evidence>
<evidence type="ECO:0000256" key="3">
    <source>
        <dbReference type="ARBA" id="ARBA00022692"/>
    </source>
</evidence>
<sequence>MSASTPPRSSWAADLALGARMSVGGGRSGWARLALIAIGVGVGVAMLLIVASLPSVVDARTERTDARSIGSGVVEEQGDNTLLTQIVRSGFRDLGVEGRLLQAEGVRVPLPPGVDRALAPGEIVLSPALQRLMDSPDGEAIRGRWGDTVVGTIGPEGLAGPGELTFYLGTDDLDEETATRINAFGNPDEQGGGLGPELLLLGLVGLAVMIVPLASFIATAVRFGGEARDRRLAALRLVGADVGTTRRIAAGETLVGAAAGIAVGGLLLLVAQHVLPPLVPPALTFYPEDLRPAPVLAALVVIGVPVASVLVTLSAMRRVVVEPLGVVRRSEVTRRRLWWRILLPVAGAALLHPLIGGMDDDSSGDQAMVTAGVVLLLVGVALLLPWAVDAVVGRLGRGGVAWELAVRRLQLESGAAVRAITAIVVSVAGLIAIQGTFGAIQAEAEGDGELQGSVFQAKVIDTRSGAVGQEWVDGLTGTPGVRDVVTSTFTLAHVETDPDQLIGVEVGPCSVLTHETGITDCAEGDVIVVATEGAELPTPGTTYVLGEPGSGGGTWELPGDARSATLGEFHLYLSGLPSTIYVTPTALGGADVAEGYESVLVALDPDVPDAVDRLRTTAADVEMLAYVADAEQGSLTGVLGTARQALLAGTIALLVVVGASLLVNVAEQLRERRRPFAVLLAFGTRRRTLGLSVLWQVAIPVAVGITLAIVTGTALSVVLQGGLSAPIGIDWWAIGLISGGAALVVLLVTAASLPLLAGLTRSQGLQSE</sequence>
<gene>
    <name evidence="8" type="ORF">J4G33_10010</name>
</gene>
<dbReference type="InterPro" id="IPR003838">
    <property type="entry name" value="ABC3_permease_C"/>
</dbReference>
<evidence type="ECO:0000313" key="8">
    <source>
        <dbReference type="EMBL" id="MBO1752137.1"/>
    </source>
</evidence>
<dbReference type="EMBL" id="JAGEMK010000004">
    <property type="protein sequence ID" value="MBO1752137.1"/>
    <property type="molecule type" value="Genomic_DNA"/>
</dbReference>
<dbReference type="Proteomes" id="UP000664209">
    <property type="component" value="Unassembled WGS sequence"/>
</dbReference>
<dbReference type="Pfam" id="PF02687">
    <property type="entry name" value="FtsX"/>
    <property type="match status" value="2"/>
</dbReference>
<feature type="domain" description="ABC3 transporter permease C-terminal" evidence="7">
    <location>
        <begin position="206"/>
        <end position="317"/>
    </location>
</feature>
<feature type="transmembrane region" description="Helical" evidence="6">
    <location>
        <begin position="30"/>
        <end position="53"/>
    </location>
</feature>
<organism evidence="8 9">
    <name type="scientific">Actinotalea soli</name>
    <dbReference type="NCBI Taxonomy" id="2819234"/>
    <lineage>
        <taxon>Bacteria</taxon>
        <taxon>Bacillati</taxon>
        <taxon>Actinomycetota</taxon>
        <taxon>Actinomycetes</taxon>
        <taxon>Micrococcales</taxon>
        <taxon>Cellulomonadaceae</taxon>
        <taxon>Actinotalea</taxon>
    </lineage>
</organism>
<dbReference type="GO" id="GO:0005886">
    <property type="term" value="C:plasma membrane"/>
    <property type="evidence" value="ECO:0007669"/>
    <property type="project" value="UniProtKB-SubCell"/>
</dbReference>
<feature type="transmembrane region" description="Helical" evidence="6">
    <location>
        <begin position="254"/>
        <end position="275"/>
    </location>
</feature>